<evidence type="ECO:0000256" key="2">
    <source>
        <dbReference type="SAM" id="MobiDB-lite"/>
    </source>
</evidence>
<dbReference type="PANTHER" id="PTHR31836">
    <property type="match status" value="1"/>
</dbReference>
<dbReference type="InterPro" id="IPR036749">
    <property type="entry name" value="Expansin_CBD_sf"/>
</dbReference>
<name>A0AAN9AV00_9CAEN</name>
<gene>
    <name evidence="3" type="ORF">V1264_007452</name>
</gene>
<evidence type="ECO:0000313" key="3">
    <source>
        <dbReference type="EMBL" id="KAK7093758.1"/>
    </source>
</evidence>
<dbReference type="AlphaFoldDB" id="A0AAN9AV00"/>
<dbReference type="CDD" id="cd22271">
    <property type="entry name" value="DPBB_EXP_N-like"/>
    <property type="match status" value="1"/>
</dbReference>
<dbReference type="Proteomes" id="UP001374579">
    <property type="component" value="Unassembled WGS sequence"/>
</dbReference>
<dbReference type="SUPFAM" id="SSF49590">
    <property type="entry name" value="PHL pollen allergen"/>
    <property type="match status" value="1"/>
</dbReference>
<dbReference type="PANTHER" id="PTHR31836:SF21">
    <property type="entry name" value="EXPANSIN-LIKE PROTEIN 7"/>
    <property type="match status" value="1"/>
</dbReference>
<accession>A0AAN9AV00</accession>
<dbReference type="Gene3D" id="2.40.40.10">
    <property type="entry name" value="RlpA-like domain"/>
    <property type="match status" value="1"/>
</dbReference>
<reference evidence="3 4" key="1">
    <citation type="submission" date="2024-02" db="EMBL/GenBank/DDBJ databases">
        <title>Chromosome-scale genome assembly of the rough periwinkle Littorina saxatilis.</title>
        <authorList>
            <person name="De Jode A."/>
            <person name="Faria R."/>
            <person name="Formenti G."/>
            <person name="Sims Y."/>
            <person name="Smith T.P."/>
            <person name="Tracey A."/>
            <person name="Wood J.M.D."/>
            <person name="Zagrodzka Z.B."/>
            <person name="Johannesson K."/>
            <person name="Butlin R.K."/>
            <person name="Leder E.H."/>
        </authorList>
    </citation>
    <scope>NUCLEOTIDE SEQUENCE [LARGE SCALE GENOMIC DNA]</scope>
    <source>
        <strain evidence="3">Snail1</strain>
        <tissue evidence="3">Muscle</tissue>
    </source>
</reference>
<protein>
    <recommendedName>
        <fullName evidence="5">Expansin-like EG45 domain-containing protein</fullName>
    </recommendedName>
</protein>
<evidence type="ECO:0000256" key="1">
    <source>
        <dbReference type="ARBA" id="ARBA00022729"/>
    </source>
</evidence>
<dbReference type="EMBL" id="JBAMIC010000019">
    <property type="protein sequence ID" value="KAK7093758.1"/>
    <property type="molecule type" value="Genomic_DNA"/>
</dbReference>
<keyword evidence="1" id="KW-0732">Signal</keyword>
<evidence type="ECO:0000313" key="4">
    <source>
        <dbReference type="Proteomes" id="UP001374579"/>
    </source>
</evidence>
<dbReference type="InterPro" id="IPR051477">
    <property type="entry name" value="Expansin_CellWall"/>
</dbReference>
<dbReference type="InterPro" id="IPR036908">
    <property type="entry name" value="RlpA-like_sf"/>
</dbReference>
<feature type="region of interest" description="Disordered" evidence="2">
    <location>
        <begin position="21"/>
        <end position="92"/>
    </location>
</feature>
<evidence type="ECO:0008006" key="5">
    <source>
        <dbReference type="Google" id="ProtNLM"/>
    </source>
</evidence>
<dbReference type="Gene3D" id="2.60.40.760">
    <property type="entry name" value="Expansin, cellulose-binding-like domain"/>
    <property type="match status" value="1"/>
</dbReference>
<feature type="compositionally biased region" description="Polar residues" evidence="2">
    <location>
        <begin position="48"/>
        <end position="78"/>
    </location>
</feature>
<keyword evidence="4" id="KW-1185">Reference proteome</keyword>
<comment type="caution">
    <text evidence="3">The sequence shown here is derived from an EMBL/GenBank/DDBJ whole genome shotgun (WGS) entry which is preliminary data.</text>
</comment>
<sequence length="363" mass="40004">MRTDTYHDAFGTNQLAYKTSSFGSSRNNGFRTKQHDSGNKGFSPSGFAPNSRSIRPGTSSTFSSHVQGNQFNNVNSNGFRRKQGPGRGLFSSVTDEPPILDYFSYHDPRIDWDALFEMEESNSAVLLRLIHLIGFASVNAGTAVSLYQEWNEGDGTYFDSKGEGSCQISTTDPLPPAAQNADFLAALNVEQYLSSAACGMCFRVQGDGKGRGLTPINGDYIVYVQDLCPSCKAGDMDLMAVNGDGRWDIRIKAVQCPVRNTFIQYWLQGSNAWYIKLQVRNTRVPCKEVHVQARTGQWKELNLTRDGHWAGSARLNLGGDVAVRLTSINGAVLDDIIPRLENHVVMEGKLRVQFPLDSSLPDA</sequence>
<organism evidence="3 4">
    <name type="scientific">Littorina saxatilis</name>
    <dbReference type="NCBI Taxonomy" id="31220"/>
    <lineage>
        <taxon>Eukaryota</taxon>
        <taxon>Metazoa</taxon>
        <taxon>Spiralia</taxon>
        <taxon>Lophotrochozoa</taxon>
        <taxon>Mollusca</taxon>
        <taxon>Gastropoda</taxon>
        <taxon>Caenogastropoda</taxon>
        <taxon>Littorinimorpha</taxon>
        <taxon>Littorinoidea</taxon>
        <taxon>Littorinidae</taxon>
        <taxon>Littorina</taxon>
    </lineage>
</organism>
<dbReference type="SUPFAM" id="SSF50685">
    <property type="entry name" value="Barwin-like endoglucanases"/>
    <property type="match status" value="1"/>
</dbReference>
<feature type="compositionally biased region" description="Polar residues" evidence="2">
    <location>
        <begin position="21"/>
        <end position="31"/>
    </location>
</feature>
<proteinExistence type="predicted"/>